<keyword evidence="3" id="KW-0067">ATP-binding</keyword>
<dbReference type="GO" id="GO:0016787">
    <property type="term" value="F:hydrolase activity"/>
    <property type="evidence" value="ECO:0007669"/>
    <property type="project" value="InterPro"/>
</dbReference>
<evidence type="ECO:0000313" key="4">
    <source>
        <dbReference type="Proteomes" id="UP000656804"/>
    </source>
</evidence>
<dbReference type="Proteomes" id="UP000656804">
    <property type="component" value="Unassembled WGS sequence"/>
</dbReference>
<keyword evidence="4" id="KW-1185">Reference proteome</keyword>
<keyword evidence="1" id="KW-0812">Transmembrane</keyword>
<dbReference type="Gene3D" id="3.40.50.300">
    <property type="entry name" value="P-loop containing nucleotide triphosphate hydrolases"/>
    <property type="match status" value="2"/>
</dbReference>
<feature type="domain" description="Helicase ATP-binding" evidence="2">
    <location>
        <begin position="22"/>
        <end position="195"/>
    </location>
</feature>
<dbReference type="InterPro" id="IPR050742">
    <property type="entry name" value="Helicase_Restrict-Modif_Enz"/>
</dbReference>
<dbReference type="InterPro" id="IPR027417">
    <property type="entry name" value="P-loop_NTPase"/>
</dbReference>
<dbReference type="InterPro" id="IPR006935">
    <property type="entry name" value="Helicase/UvrB_N"/>
</dbReference>
<accession>A0A930YBS8</accession>
<dbReference type="SMART" id="SM00487">
    <property type="entry name" value="DEXDc"/>
    <property type="match status" value="1"/>
</dbReference>
<feature type="transmembrane region" description="Helical" evidence="1">
    <location>
        <begin position="709"/>
        <end position="735"/>
    </location>
</feature>
<dbReference type="PROSITE" id="PS51192">
    <property type="entry name" value="HELICASE_ATP_BIND_1"/>
    <property type="match status" value="1"/>
</dbReference>
<dbReference type="SUPFAM" id="SSF52540">
    <property type="entry name" value="P-loop containing nucleoside triphosphate hydrolases"/>
    <property type="match status" value="1"/>
</dbReference>
<keyword evidence="3" id="KW-0347">Helicase</keyword>
<proteinExistence type="predicted"/>
<keyword evidence="1" id="KW-1133">Transmembrane helix</keyword>
<dbReference type="GO" id="GO:0005829">
    <property type="term" value="C:cytosol"/>
    <property type="evidence" value="ECO:0007669"/>
    <property type="project" value="TreeGrafter"/>
</dbReference>
<keyword evidence="3" id="KW-0547">Nucleotide-binding</keyword>
<dbReference type="GO" id="GO:0005524">
    <property type="term" value="F:ATP binding"/>
    <property type="evidence" value="ECO:0007669"/>
    <property type="project" value="InterPro"/>
</dbReference>
<dbReference type="PANTHER" id="PTHR47396:SF1">
    <property type="entry name" value="ATP-DEPENDENT HELICASE IRC3-RELATED"/>
    <property type="match status" value="1"/>
</dbReference>
<dbReference type="RefSeq" id="WP_194504136.1">
    <property type="nucleotide sequence ID" value="NZ_JADIVZ010000007.1"/>
</dbReference>
<dbReference type="Pfam" id="PF04851">
    <property type="entry name" value="ResIII"/>
    <property type="match status" value="1"/>
</dbReference>
<dbReference type="InterPro" id="IPR014001">
    <property type="entry name" value="Helicase_ATP-bd"/>
</dbReference>
<protein>
    <submittedName>
        <fullName evidence="3">DEAD/DEAH box helicase family protein</fullName>
    </submittedName>
</protein>
<dbReference type="GO" id="GO:0004386">
    <property type="term" value="F:helicase activity"/>
    <property type="evidence" value="ECO:0007669"/>
    <property type="project" value="UniProtKB-KW"/>
</dbReference>
<name>A0A930YBS8_9ACTN</name>
<gene>
    <name evidence="3" type="ORF">ISG29_13910</name>
</gene>
<keyword evidence="3" id="KW-0378">Hydrolase</keyword>
<evidence type="ECO:0000256" key="1">
    <source>
        <dbReference type="SAM" id="Phobius"/>
    </source>
</evidence>
<organism evidence="3 4">
    <name type="scientific">Nocardioides acrostichi</name>
    <dbReference type="NCBI Taxonomy" id="2784339"/>
    <lineage>
        <taxon>Bacteria</taxon>
        <taxon>Bacillati</taxon>
        <taxon>Actinomycetota</taxon>
        <taxon>Actinomycetes</taxon>
        <taxon>Propionibacteriales</taxon>
        <taxon>Nocardioidaceae</taxon>
        <taxon>Nocardioides</taxon>
    </lineage>
</organism>
<evidence type="ECO:0000259" key="2">
    <source>
        <dbReference type="PROSITE" id="PS51192"/>
    </source>
</evidence>
<reference evidence="3" key="1">
    <citation type="submission" date="2020-11" db="EMBL/GenBank/DDBJ databases">
        <title>Nocardioides sp. CBS4Y-1, whole genome shotgun sequence.</title>
        <authorList>
            <person name="Tuo L."/>
        </authorList>
    </citation>
    <scope>NUCLEOTIDE SEQUENCE</scope>
    <source>
        <strain evidence="3">CBS4Y-1</strain>
    </source>
</reference>
<dbReference type="GO" id="GO:0003677">
    <property type="term" value="F:DNA binding"/>
    <property type="evidence" value="ECO:0007669"/>
    <property type="project" value="InterPro"/>
</dbReference>
<sequence length="925" mass="98241">MGAESPPPLRRHQGLALEALRRAWSDGARRAWVVLPPGAGKTRVGLETALAMRREAVRTVVLSPNTAIQSQWAAAAGAIGLDSGTERDLAADLTSLTYQAVAVFDADAEADEAGEESPLMSRLHENGTAFVTAMREAGPLLLVLDECHHLLEVWGRLLAELLDLLPDARVLGLTATPPEALDAEQAALVEELFGAVAFETSIPAVVREGDLAPFAELVWLVRPTPRESDWVDGSAVRFHELVTALTDPAFGSVPFLTWCDRRLVERRPETGPSVSWPAVVKAEPALAAAALRLHHAGLLALPPGARPTEEHRREPTADDWVVLVDDWVTGHLARSQEPGDRQALERVRATLPSVGYVLTRGGVRRGRSPVDRVLARSEAKTTAVVQIAQHELMAWGDHRRLLVLCDHERATATLPVDLDGVLAPEAGSAHAVLQALVADPAGEGAVLVTGRTVAGAPATMAALRERVRAVDPALAGRLEVAGAGHGTAVLTGPWNSRTWVPHVTRFFESGRTQVLVGTRGLLGEGWDARAVSGLVDLTSVTTTTAVVQTRGRALRTDPARPDKVAVNWSVVCVSDAHPRGDRDWQRLVRKHAGYFGVDEAGEVVDGVAHIDPAFSPYVPPADADLDAVNARMVVRAEDRAGIRERWRVGEAYDDRPLRTLRVRPRRRVEAAGSLSPEAAAVVVRGTGLEERRDLVGSAPSALASRAGAALAALVVVGAAAAVAWPLLGVLLVVALGAGWGEWRTRAAQIARGRALLELARHQPDVAQMAAAVADALHACGLVSVAAGAVSVVVDRDGVYRCRLTGVPEAESEVFAVALDEALSAMVAPRYVVPRHVVTGRERSADELLALARGGVLGPDGVVWHAVPTVLGTRAARAHAYARALDHWVGCGEPLYTGSPEGAGVLAAQQGSDPFDVATVMRRGWE</sequence>
<evidence type="ECO:0000313" key="3">
    <source>
        <dbReference type="EMBL" id="MBF4162788.1"/>
    </source>
</evidence>
<dbReference type="PANTHER" id="PTHR47396">
    <property type="entry name" value="TYPE I RESTRICTION ENZYME ECOKI R PROTEIN"/>
    <property type="match status" value="1"/>
</dbReference>
<dbReference type="EMBL" id="JADIVZ010000007">
    <property type="protein sequence ID" value="MBF4162788.1"/>
    <property type="molecule type" value="Genomic_DNA"/>
</dbReference>
<dbReference type="AlphaFoldDB" id="A0A930YBS8"/>
<comment type="caution">
    <text evidence="3">The sequence shown here is derived from an EMBL/GenBank/DDBJ whole genome shotgun (WGS) entry which is preliminary data.</text>
</comment>
<keyword evidence="1" id="KW-0472">Membrane</keyword>